<dbReference type="InterPro" id="IPR048925">
    <property type="entry name" value="RdfA"/>
</dbReference>
<name>M0MET6_9EURY</name>
<dbReference type="STRING" id="1227455.C449_14437"/>
<reference evidence="1 2" key="1">
    <citation type="journal article" date="2014" name="PLoS Genet.">
        <title>Phylogenetically driven sequencing of extremely halophilic archaea reveals strategies for static and dynamic osmo-response.</title>
        <authorList>
            <person name="Becker E.A."/>
            <person name="Seitzer P.M."/>
            <person name="Tritt A."/>
            <person name="Larsen D."/>
            <person name="Krusor M."/>
            <person name="Yao A.I."/>
            <person name="Wu D."/>
            <person name="Madern D."/>
            <person name="Eisen J.A."/>
            <person name="Darling A.E."/>
            <person name="Facciotti M.T."/>
        </authorList>
    </citation>
    <scope>NUCLEOTIDE SEQUENCE [LARGE SCALE GENOMIC DNA]</scope>
    <source>
        <strain evidence="1 2">DSM 5350</strain>
    </source>
</reference>
<evidence type="ECO:0000313" key="2">
    <source>
        <dbReference type="Proteomes" id="UP000011669"/>
    </source>
</evidence>
<dbReference type="Proteomes" id="UP000011669">
    <property type="component" value="Unassembled WGS sequence"/>
</dbReference>
<keyword evidence="2" id="KW-1185">Reference proteome</keyword>
<dbReference type="EMBL" id="AOMD01000030">
    <property type="protein sequence ID" value="EMA43184.1"/>
    <property type="molecule type" value="Genomic_DNA"/>
</dbReference>
<comment type="caution">
    <text evidence="1">The sequence shown here is derived from an EMBL/GenBank/DDBJ whole genome shotgun (WGS) entry which is preliminary data.</text>
</comment>
<gene>
    <name evidence="1" type="ORF">C449_14437</name>
</gene>
<dbReference type="AlphaFoldDB" id="M0MET6"/>
<organism evidence="1 2">
    <name type="scientific">Halococcus saccharolyticus DSM 5350</name>
    <dbReference type="NCBI Taxonomy" id="1227455"/>
    <lineage>
        <taxon>Archaea</taxon>
        <taxon>Methanobacteriati</taxon>
        <taxon>Methanobacteriota</taxon>
        <taxon>Stenosarchaea group</taxon>
        <taxon>Halobacteria</taxon>
        <taxon>Halobacteriales</taxon>
        <taxon>Halococcaceae</taxon>
        <taxon>Halococcus</taxon>
    </lineage>
</organism>
<dbReference type="PATRIC" id="fig|1227455.4.peg.2934"/>
<protein>
    <submittedName>
        <fullName evidence="1">Uncharacterized protein</fullName>
    </submittedName>
</protein>
<sequence length="223" mass="25170">MYIPHSEERMSAESRCKVERNAERYDLTVPSTHDSVDDYLLFRWLGHGDRAAEGYRSLTEWFNKRLLRASYDEHGRETLATQLDADHAILTGDDDLERAELIDVLAATGIDGEALRDDMISWGTMRNHLNDCLGGEKGSPEARTDWERESVRIARDRTADRVREALGALASKDDLDGGEAATVEVQVQLTCGECPRRVPLDTALDREYVCAEHHDRVPSEETP</sequence>
<dbReference type="InParanoid" id="M0MET6"/>
<accession>M0MET6</accession>
<evidence type="ECO:0000313" key="1">
    <source>
        <dbReference type="EMBL" id="EMA43184.1"/>
    </source>
</evidence>
<dbReference type="Pfam" id="PF21811">
    <property type="entry name" value="RdfA"/>
    <property type="match status" value="1"/>
</dbReference>
<proteinExistence type="predicted"/>